<feature type="compositionally biased region" description="Basic and acidic residues" evidence="1">
    <location>
        <begin position="8"/>
        <end position="23"/>
    </location>
</feature>
<dbReference type="EMBL" id="LAXJ01000008">
    <property type="protein sequence ID" value="KRS12755.1"/>
    <property type="molecule type" value="Genomic_DNA"/>
</dbReference>
<gene>
    <name evidence="3" type="ORF">XM53_09215</name>
</gene>
<evidence type="ECO:0000259" key="2">
    <source>
        <dbReference type="Pfam" id="PF07498"/>
    </source>
</evidence>
<dbReference type="Pfam" id="PF23855">
    <property type="entry name" value="DUF7218"/>
    <property type="match status" value="1"/>
</dbReference>
<dbReference type="InterPro" id="IPR055642">
    <property type="entry name" value="DUF7218"/>
</dbReference>
<sequence>MAESNESSIKDEDTYEALRDKGYSKSKAARIANAQANDNMAPSKKGGKAPPYEQWSKAELYDQAQNVGIEGRSDMTKDELIDALRRD</sequence>
<dbReference type="Proteomes" id="UP000051295">
    <property type="component" value="Unassembled WGS sequence"/>
</dbReference>
<evidence type="ECO:0000313" key="3">
    <source>
        <dbReference type="EMBL" id="KRS12755.1"/>
    </source>
</evidence>
<dbReference type="InterPro" id="IPR011112">
    <property type="entry name" value="Rho-like_N"/>
</dbReference>
<feature type="region of interest" description="Disordered" evidence="1">
    <location>
        <begin position="1"/>
        <end position="87"/>
    </location>
</feature>
<dbReference type="RefSeq" id="WP_057792575.1">
    <property type="nucleotide sequence ID" value="NZ_LAXJ01000008.1"/>
</dbReference>
<proteinExistence type="predicted"/>
<accession>A0A0T5NUY2</accession>
<reference evidence="3 4" key="1">
    <citation type="submission" date="2015-04" db="EMBL/GenBank/DDBJ databases">
        <title>The draft genome sequence of Roseovarius sp.R12b.</title>
        <authorList>
            <person name="Li G."/>
            <person name="Lai Q."/>
            <person name="Shao Z."/>
            <person name="Yan P."/>
        </authorList>
    </citation>
    <scope>NUCLEOTIDE SEQUENCE [LARGE SCALE GENOMIC DNA]</scope>
    <source>
        <strain evidence="3 4">R12B</strain>
    </source>
</reference>
<dbReference type="PATRIC" id="fig|1641875.4.peg.4254"/>
<feature type="compositionally biased region" description="Basic and acidic residues" evidence="1">
    <location>
        <begin position="71"/>
        <end position="87"/>
    </location>
</feature>
<evidence type="ECO:0000256" key="1">
    <source>
        <dbReference type="SAM" id="MobiDB-lite"/>
    </source>
</evidence>
<feature type="domain" description="Rho termination factor-like N-terminal" evidence="2">
    <location>
        <begin position="58"/>
        <end position="84"/>
    </location>
</feature>
<name>A0A0T5NUY2_9RHOB</name>
<organism evidence="3 4">
    <name type="scientific">Roseovarius atlanticus</name>
    <dbReference type="NCBI Taxonomy" id="1641875"/>
    <lineage>
        <taxon>Bacteria</taxon>
        <taxon>Pseudomonadati</taxon>
        <taxon>Pseudomonadota</taxon>
        <taxon>Alphaproteobacteria</taxon>
        <taxon>Rhodobacterales</taxon>
        <taxon>Roseobacteraceae</taxon>
        <taxon>Roseovarius</taxon>
    </lineage>
</organism>
<evidence type="ECO:0000313" key="4">
    <source>
        <dbReference type="Proteomes" id="UP000051295"/>
    </source>
</evidence>
<comment type="caution">
    <text evidence="3">The sequence shown here is derived from an EMBL/GenBank/DDBJ whole genome shotgun (WGS) entry which is preliminary data.</text>
</comment>
<protein>
    <submittedName>
        <fullName evidence="3">Rho termination factor</fullName>
    </submittedName>
</protein>
<dbReference type="OrthoDB" id="215254at2"/>
<keyword evidence="4" id="KW-1185">Reference proteome</keyword>
<dbReference type="STRING" id="1641875.XM53_09215"/>
<dbReference type="Pfam" id="PF07498">
    <property type="entry name" value="Rho_N"/>
    <property type="match status" value="1"/>
</dbReference>
<dbReference type="GO" id="GO:0006353">
    <property type="term" value="P:DNA-templated transcription termination"/>
    <property type="evidence" value="ECO:0007669"/>
    <property type="project" value="InterPro"/>
</dbReference>
<dbReference type="AlphaFoldDB" id="A0A0T5NUY2"/>